<feature type="compositionally biased region" description="Basic and acidic residues" evidence="2">
    <location>
        <begin position="1299"/>
        <end position="1315"/>
    </location>
</feature>
<feature type="compositionally biased region" description="Polar residues" evidence="2">
    <location>
        <begin position="370"/>
        <end position="396"/>
    </location>
</feature>
<feature type="compositionally biased region" description="Basic and acidic residues" evidence="2">
    <location>
        <begin position="422"/>
        <end position="434"/>
    </location>
</feature>
<dbReference type="InterPro" id="IPR032771">
    <property type="entry name" value="DUF4527"/>
</dbReference>
<feature type="region of interest" description="Disordered" evidence="2">
    <location>
        <begin position="615"/>
        <end position="652"/>
    </location>
</feature>
<accession>A0AA47P1E0</accession>
<reference evidence="3" key="1">
    <citation type="journal article" date="2023" name="Front. Mar. Sci.">
        <title>A new Merluccius polli reference genome to investigate the effects of global change in West African waters.</title>
        <authorList>
            <person name="Mateo J.L."/>
            <person name="Blanco-Fernandez C."/>
            <person name="Garcia-Vazquez E."/>
            <person name="Machado-Schiaffino G."/>
        </authorList>
    </citation>
    <scope>NUCLEOTIDE SEQUENCE</scope>
    <source>
        <strain evidence="3">C29</strain>
        <tissue evidence="3">Fin</tissue>
    </source>
</reference>
<keyword evidence="4" id="KW-1185">Reference proteome</keyword>
<dbReference type="PANTHER" id="PTHR36866">
    <property type="entry name" value="CHROMOSOME 4 OPEN READING FRAME 50"/>
    <property type="match status" value="1"/>
</dbReference>
<evidence type="ECO:0000256" key="2">
    <source>
        <dbReference type="SAM" id="MobiDB-lite"/>
    </source>
</evidence>
<feature type="region of interest" description="Disordered" evidence="2">
    <location>
        <begin position="1140"/>
        <end position="1182"/>
    </location>
</feature>
<evidence type="ECO:0000313" key="4">
    <source>
        <dbReference type="Proteomes" id="UP001174136"/>
    </source>
</evidence>
<proteinExistence type="predicted"/>
<feature type="compositionally biased region" description="Basic and acidic residues" evidence="2">
    <location>
        <begin position="618"/>
        <end position="627"/>
    </location>
</feature>
<feature type="compositionally biased region" description="Basic and acidic residues" evidence="2">
    <location>
        <begin position="207"/>
        <end position="217"/>
    </location>
</feature>
<sequence>MESQADTLSDEAPGLRRPGLRRPGRDPALRVLCDRVRLLEQSASLGHHQSDGYLRNRIRELERSERTLLQQLSQLAITTTATTAISGATPHLHWPSMHHTQRLDQRLHTLRDEVRVMSHEKERGERVWRERLQRCQDQLKAKEEEMGRQSRYFHHFKTQLQHKLQLSRDREQVLQSRAHALEKQLLDLTVSAATNTATATAGEEMGEERVPCLLREEGEGEEGGERKKKKGEEDQEEMEKKKRKRWPPPRPGRLLMGACEVRMSMWREREGGEEEEKERGAGEAKLRHFILGLQEDLRALLEREERGLAERRGLSEQLQEAQDGGHLLGCRLEETGAEVRRLQQSESSLLEEVEELREENGRLRQDLRVAQNSPETAAGATGTSLVGNSGEPQSNELLAPANATTATPHLPHRGTAEISLNPKDHHPASAEPDRPLLPQPDTLNLSASLTHKAHPCLGMRRLATETSEVGELNLEEWYSGGTLHLQDSPSEEAQALLEGCRSLGMGEDPDYLHRELGRADQPEGVAGGRGSSRGRKVVKTTLSPPPAVDDLVQALNQENRALAERIQELLAHMDLREDEHAKEAARFTEQGLPAGGGQLTRKTEDDLNTIMELQQRLTNKEESDRQQSSESRTGGCRHDDASAVSIRGSARGQVDELTESVQKLKAEKGELVGSVGSLREEQREVALAVQTQTEEKQRLTRALWVMKEERDGLARSLGALKLEREQLTRTVCGLRDERVQLSRSLDGLREERGQLAQALSELKDERETSSKLPAVEEGERVQIREPLQRSQSDGEQLVQSVCNMNPDRDGLTGSSGCLKEQGDPERKSFYASKEERDDLLQSVRCLKEERQRIEQSITDLKKEEEQVMLLIWSLKEERDVLQAEGATFHDQSQSDGRSQEQHLANINHWEVANKTEKGNLEYVENQDKFAQIQRFGSELCESEARLRDMEKTAAEADREKLRLTDLLKDTRHETDLLTTQVKELQTRVAGLAREKDEALSLKSHMEEQFSILQAELRAKTVALDELNSEYTALRREQGIRGESGAALGSLRTHYNDIRAKYDVLLKKKSQTDLDLAPLKAKLSCLVLKCQERNSLLVHMMRAMRRQGCADHSLTQQAEDLLSDIALQDYTAAFPPAAPDLGLNHHHHHHTSRPASGLASRLRDYGGAASSPDRYFSPSTSPTEFKHRSVFPIPSGSILMHDHDHVSGGRVGTLPGPRLEVLPSAAGAASDRNAVSPVPFLTVHEHAKAKAPPPPVTQILEEEEEEEGTPYSPVASSKSRSPTVPSGTRQAETPLARPGPYHEDVGPARFPRDARLRSAPPPSERRGGVTRRLSSPEKILNLQQQLQQTLSSIYKAPADRGWPVERGRSPQPRRSASVSGSSSPAHHQASLPRNHSLAHHDIHTPSPPPLPNVFSRSAHMAFGADAFTRRPSKTAAGTAAAGLSGSLAAARTDLRSGVKNAAEPRGEPRDAAVSCIRIRRRRRRLRRLFDRATQ</sequence>
<feature type="region of interest" description="Disordered" evidence="2">
    <location>
        <begin position="518"/>
        <end position="545"/>
    </location>
</feature>
<feature type="region of interest" description="Disordered" evidence="2">
    <location>
        <begin position="1356"/>
        <end position="1414"/>
    </location>
</feature>
<gene>
    <name evidence="3" type="ORF">N1851_016567</name>
</gene>
<organism evidence="3 4">
    <name type="scientific">Merluccius polli</name>
    <name type="common">Benguela hake</name>
    <name type="synonym">Merluccius cadenati</name>
    <dbReference type="NCBI Taxonomy" id="89951"/>
    <lineage>
        <taxon>Eukaryota</taxon>
        <taxon>Metazoa</taxon>
        <taxon>Chordata</taxon>
        <taxon>Craniata</taxon>
        <taxon>Vertebrata</taxon>
        <taxon>Euteleostomi</taxon>
        <taxon>Actinopterygii</taxon>
        <taxon>Neopterygii</taxon>
        <taxon>Teleostei</taxon>
        <taxon>Neoteleostei</taxon>
        <taxon>Acanthomorphata</taxon>
        <taxon>Zeiogadaria</taxon>
        <taxon>Gadariae</taxon>
        <taxon>Gadiformes</taxon>
        <taxon>Gadoidei</taxon>
        <taxon>Merlucciidae</taxon>
        <taxon>Merluccius</taxon>
    </lineage>
</organism>
<keyword evidence="1" id="KW-0175">Coiled coil</keyword>
<feature type="coiled-coil region" evidence="1">
    <location>
        <begin position="836"/>
        <end position="866"/>
    </location>
</feature>
<feature type="compositionally biased region" description="Low complexity" evidence="2">
    <location>
        <begin position="397"/>
        <end position="409"/>
    </location>
</feature>
<feature type="region of interest" description="Disordered" evidence="2">
    <location>
        <begin position="1260"/>
        <end position="1335"/>
    </location>
</feature>
<protein>
    <submittedName>
        <fullName evidence="3">Uncharacterized protein</fullName>
    </submittedName>
</protein>
<feature type="coiled-coil region" evidence="1">
    <location>
        <begin position="946"/>
        <end position="1036"/>
    </location>
</feature>
<feature type="region of interest" description="Disordered" evidence="2">
    <location>
        <begin position="1"/>
        <end position="26"/>
    </location>
</feature>
<name>A0AA47P1E0_MERPO</name>
<comment type="caution">
    <text evidence="3">The sequence shown here is derived from an EMBL/GenBank/DDBJ whole genome shotgun (WGS) entry which is preliminary data.</text>
</comment>
<dbReference type="PANTHER" id="PTHR36866:SF1">
    <property type="entry name" value="GENE 1043-RELATED"/>
    <property type="match status" value="1"/>
</dbReference>
<feature type="region of interest" description="Disordered" evidence="2">
    <location>
        <begin position="198"/>
        <end position="254"/>
    </location>
</feature>
<evidence type="ECO:0000313" key="3">
    <source>
        <dbReference type="EMBL" id="KAK0144860.1"/>
    </source>
</evidence>
<dbReference type="Proteomes" id="UP001174136">
    <property type="component" value="Unassembled WGS sequence"/>
</dbReference>
<feature type="region of interest" description="Disordered" evidence="2">
    <location>
        <begin position="364"/>
        <end position="443"/>
    </location>
</feature>
<dbReference type="Pfam" id="PF15030">
    <property type="entry name" value="DUF4527"/>
    <property type="match status" value="1"/>
</dbReference>
<dbReference type="EMBL" id="JAOPHQ010002953">
    <property type="protein sequence ID" value="KAK0144860.1"/>
    <property type="molecule type" value="Genomic_DNA"/>
</dbReference>
<evidence type="ECO:0000256" key="1">
    <source>
        <dbReference type="SAM" id="Coils"/>
    </source>
</evidence>
<feature type="compositionally biased region" description="Polar residues" evidence="2">
    <location>
        <begin position="1273"/>
        <end position="1290"/>
    </location>
</feature>